<feature type="non-terminal residue" evidence="2">
    <location>
        <position position="1"/>
    </location>
</feature>
<dbReference type="Pfam" id="PF07004">
    <property type="entry name" value="SHIPPO-rpt"/>
    <property type="match status" value="2"/>
</dbReference>
<accession>A0AA36IJA1</accession>
<dbReference type="PANTHER" id="PTHR21580">
    <property type="entry name" value="SHIPPO-1-RELATED"/>
    <property type="match status" value="1"/>
</dbReference>
<dbReference type="EMBL" id="CAUJNA010001729">
    <property type="protein sequence ID" value="CAJ1388655.1"/>
    <property type="molecule type" value="Genomic_DNA"/>
</dbReference>
<dbReference type="Proteomes" id="UP001178507">
    <property type="component" value="Unassembled WGS sequence"/>
</dbReference>
<feature type="compositionally biased region" description="Basic and acidic residues" evidence="1">
    <location>
        <begin position="34"/>
        <end position="43"/>
    </location>
</feature>
<dbReference type="InterPro" id="IPR051291">
    <property type="entry name" value="CIMAP"/>
</dbReference>
<feature type="region of interest" description="Disordered" evidence="1">
    <location>
        <begin position="1"/>
        <end position="79"/>
    </location>
</feature>
<proteinExistence type="predicted"/>
<dbReference type="InterPro" id="IPR010736">
    <property type="entry name" value="SHIPPO-rpt"/>
</dbReference>
<gene>
    <name evidence="2" type="ORF">EVOR1521_LOCUS14474</name>
</gene>
<evidence type="ECO:0000313" key="3">
    <source>
        <dbReference type="Proteomes" id="UP001178507"/>
    </source>
</evidence>
<evidence type="ECO:0000256" key="1">
    <source>
        <dbReference type="SAM" id="MobiDB-lite"/>
    </source>
</evidence>
<reference evidence="2" key="1">
    <citation type="submission" date="2023-08" db="EMBL/GenBank/DDBJ databases">
        <authorList>
            <person name="Chen Y."/>
            <person name="Shah S."/>
            <person name="Dougan E. K."/>
            <person name="Thang M."/>
            <person name="Chan C."/>
        </authorList>
    </citation>
    <scope>NUCLEOTIDE SEQUENCE</scope>
</reference>
<evidence type="ECO:0000313" key="2">
    <source>
        <dbReference type="EMBL" id="CAJ1388655.1"/>
    </source>
</evidence>
<comment type="caution">
    <text evidence="2">The sequence shown here is derived from an EMBL/GenBank/DDBJ whole genome shotgun (WGS) entry which is preliminary data.</text>
</comment>
<sequence length="194" mass="20604">APRQVSFGFTKRGGRGDGRGAEPGPGAHSITNFERFRFAEPVRHSFGGAPRGRPNPIRSSGPGPGAYGIQKSADEEGPAVTMVGKHRKRGVLNHGDPGPGAYDPSTVLCDASVPSIGFATALRKDFYPKEEQIPAPGTYEVHGADPLASDNLGFSLVGKRRRHDLTAHLYAGPGPGFYSHGSSFGYQTTWHVPK</sequence>
<name>A0AA36IJA1_9DINO</name>
<organism evidence="2 3">
    <name type="scientific">Effrenium voratum</name>
    <dbReference type="NCBI Taxonomy" id="2562239"/>
    <lineage>
        <taxon>Eukaryota</taxon>
        <taxon>Sar</taxon>
        <taxon>Alveolata</taxon>
        <taxon>Dinophyceae</taxon>
        <taxon>Suessiales</taxon>
        <taxon>Symbiodiniaceae</taxon>
        <taxon>Effrenium</taxon>
    </lineage>
</organism>
<protein>
    <submittedName>
        <fullName evidence="2">Uncharacterized protein</fullName>
    </submittedName>
</protein>
<keyword evidence="3" id="KW-1185">Reference proteome</keyword>
<dbReference type="AlphaFoldDB" id="A0AA36IJA1"/>